<protein>
    <recommendedName>
        <fullName evidence="3">HEAT repeat domain-containing protein</fullName>
    </recommendedName>
</protein>
<dbReference type="InterPro" id="IPR011989">
    <property type="entry name" value="ARM-like"/>
</dbReference>
<dbReference type="EMBL" id="CP010537">
    <property type="protein sequence ID" value="AJG22991.1"/>
    <property type="molecule type" value="Genomic_DNA"/>
</dbReference>
<dbReference type="Proteomes" id="UP000031843">
    <property type="component" value="Chromosome secondary"/>
</dbReference>
<reference evidence="1 2" key="1">
    <citation type="journal article" date="2015" name="Genome Announc.">
        <title>Complete Genome Sequence of Cupriavidus basilensis 4G11, Isolated from the Oak Ridge Field Research Center Site.</title>
        <authorList>
            <person name="Ray J."/>
            <person name="Waters R.J."/>
            <person name="Skerker J.M."/>
            <person name="Kuehl J.V."/>
            <person name="Price M.N."/>
            <person name="Huang J."/>
            <person name="Chakraborty R."/>
            <person name="Arkin A.P."/>
            <person name="Deutschbauer A."/>
        </authorList>
    </citation>
    <scope>NUCLEOTIDE SEQUENCE [LARGE SCALE GENOMIC DNA]</scope>
    <source>
        <strain evidence="1">4G11</strain>
    </source>
</reference>
<dbReference type="RefSeq" id="WP_043354659.1">
    <property type="nucleotide sequence ID" value="NZ_CP010537.1"/>
</dbReference>
<name>A0A0C4YQY4_9BURK</name>
<gene>
    <name evidence="1" type="ORF">RR42_s1403</name>
</gene>
<proteinExistence type="predicted"/>
<dbReference type="InterPro" id="IPR016024">
    <property type="entry name" value="ARM-type_fold"/>
</dbReference>
<keyword evidence="2" id="KW-1185">Reference proteome</keyword>
<dbReference type="SUPFAM" id="SSF48371">
    <property type="entry name" value="ARM repeat"/>
    <property type="match status" value="1"/>
</dbReference>
<evidence type="ECO:0000313" key="1">
    <source>
        <dbReference type="EMBL" id="AJG22991.1"/>
    </source>
</evidence>
<dbReference type="STRING" id="68895.RR42_s1403"/>
<evidence type="ECO:0000313" key="2">
    <source>
        <dbReference type="Proteomes" id="UP000031843"/>
    </source>
</evidence>
<evidence type="ECO:0008006" key="3">
    <source>
        <dbReference type="Google" id="ProtNLM"/>
    </source>
</evidence>
<dbReference type="AlphaFoldDB" id="A0A0C4YQY4"/>
<sequence>MSLIPKIFSLRPPGDAPHETIYFPKSNPVPLRAALARIATTDDRELLAEAICHYSGYVREAGIARCMEIGDPRFLAPIADRLNDWVPQVRKVAGDGLLTLLATTPAELFAPLLPKLRSLTQAMRTDHGPWLAKFEQQLVQAGGSAAISGALSSTDMRLRRAAFSVCFDHGLQSIVDLVRLGLASGDIVLARQAANLIDKVPRAERQRCLELAMTSTFGPVRRAALRSVLEQDDPAAMDFAKRALLDPQGSLRYSTARWLMQRGFDVLRHCVDSLDSGRLRPGQIRAVLSLLGELQGKEALPVIGQHTKSAHVEVRAQALILMAKLAPSTKDDIAARAMQDPSRRVRRTAALLCVRQGAFVSLAQLRGMLGKYGDHITALRIARREKWDYLVCIAFVAQLGEADERTREDLAWAIDSWLATEGSSWTRPSPAHMEVLAQPGMMKLLCDLTNSSQALLARRLLEVGVAA</sequence>
<dbReference type="Gene3D" id="1.25.10.10">
    <property type="entry name" value="Leucine-rich Repeat Variant"/>
    <property type="match status" value="1"/>
</dbReference>
<organism evidence="1 2">
    <name type="scientific">Cupriavidus basilensis</name>
    <dbReference type="NCBI Taxonomy" id="68895"/>
    <lineage>
        <taxon>Bacteria</taxon>
        <taxon>Pseudomonadati</taxon>
        <taxon>Pseudomonadota</taxon>
        <taxon>Betaproteobacteria</taxon>
        <taxon>Burkholderiales</taxon>
        <taxon>Burkholderiaceae</taxon>
        <taxon>Cupriavidus</taxon>
    </lineage>
</organism>
<accession>A0A0C4YQY4</accession>
<dbReference type="KEGG" id="cbw:RR42_s1403"/>
<dbReference type="OrthoDB" id="6534366at2"/>